<dbReference type="Pfam" id="PF00078">
    <property type="entry name" value="RVT_1"/>
    <property type="match status" value="1"/>
</dbReference>
<organism evidence="3 4">
    <name type="scientific">Centaurea solstitialis</name>
    <name type="common">yellow star-thistle</name>
    <dbReference type="NCBI Taxonomy" id="347529"/>
    <lineage>
        <taxon>Eukaryota</taxon>
        <taxon>Viridiplantae</taxon>
        <taxon>Streptophyta</taxon>
        <taxon>Embryophyta</taxon>
        <taxon>Tracheophyta</taxon>
        <taxon>Spermatophyta</taxon>
        <taxon>Magnoliopsida</taxon>
        <taxon>eudicotyledons</taxon>
        <taxon>Gunneridae</taxon>
        <taxon>Pentapetalae</taxon>
        <taxon>asterids</taxon>
        <taxon>campanulids</taxon>
        <taxon>Asterales</taxon>
        <taxon>Asteraceae</taxon>
        <taxon>Carduoideae</taxon>
        <taxon>Cardueae</taxon>
        <taxon>Centaureinae</taxon>
        <taxon>Centaurea</taxon>
    </lineage>
</organism>
<sequence length="1337" mass="151612">MHELREFVDAKGYIGMSEGKILERSNMLTEETRWHRNYFNTQKVMEHSWILDQKLVTQSLEKMVKELGIIARDDKVINIYHKVAKTWVEGGEIRNSCGVVDRKELVVSRVEGREMREKGKENVKSRERSTAARRWDLKVNNGEEQGSNPKSNWFGANNLNGKAISYFFTNFPKTWDEKGFWNLFKKLRFEKNLNEIWIGGFKLRVNTVKFSRGKGLEKAVPVKAFVPDDDRKSSLHTKYKSYAEVLRSGVAQDTTMKSQGSEDELVDVHIAKQVKEKMSCFLIRKWGLTIGLRFDGEDKATRFPLENRDIWIRWFISLDHWSNNLRVTHRLAVVSMSGLPSPLLNKELCETFCKDWGDVMEFDWAPSEPGLASKLIVLSEEHSQLHKVIKVRILESIFTVIISEDVSASNRLMEDDGVELEESPSSKKNDDVVSKIEESIPLPNAGVKAAEEGEHVTGKAPVGEMDLGPNSRQANSGSVSQYSPPLIQGVKQDGPLVGSVVSKEDVVGLDISSAPAGVNRRKVRSRKLRRIFSGTGCRLKRCKNRSCEHWLNVGDVIGDTFVETRSQGLDSSMIHELWGNSAAMCETDDAVGSFGGLCIIWDPSFFSSTETIKDSNFLVIIGSWLPKKIVIGIVNVYAPCNATSRELLWQWLMNLFHSNQGVLWLVCGDFNEVRSPDERRDLLAESCSPSKAFMTERGELVNKIKEYETRDLKDLRQQAKVNWLLEGDENSAFFHGYLRNRRRHNHMHGLLWNGNWEMDPSTVKGCVLEFFKEKYSDSNSEQNSFSQAPFLVEEIKQAVWEVGLDKAPSPDGFSFGFIKQFWDVIGVDFIAAVKHFALVPKSKDPLGLNDYRPIHLMGCFSKVVSKVLAGRPKLVIDSVISPEQTAFVKGKNITDGPLIVNEILTWAKRVPKKLFIFKVDFEKAFDNLGWSFLFDVMKQMEFGADFYREGLAVKDATGKGFLNGVYLSNNGPSVSSLHYADDAIFLGLWGEGNIRNLMKILKWFHLALGLNINWNKSTLMGIKVQATEIARVSFEVGCKVGVLPFTYLGFPIGTLMSKESSWKTLYDKCHPRLSGWKTKTLSFGGKITLCKSVLGSLGVFLFSLYNAPNRVVKNIESLRIKFFWGRMVDCRKIPWVAWDKIINDWKKGGLGVGSLKALNVALLSKRWWRFRTDPGSLWKDVIVSLHGKCGSLGINGNDGGNLGVWRKIASINKVTEKINIPLNGLFCKTLGNGAMTEFWKEKWCSSESLENLFPRLATLEENRGCWISDRVSVTESGLAFNWSWRRPLREGREQNDLVNLRSLCERCGFKAERIDGLRHLMAEAFSRFPPYVEHLMI</sequence>
<evidence type="ECO:0000313" key="4">
    <source>
        <dbReference type="Proteomes" id="UP001172457"/>
    </source>
</evidence>
<proteinExistence type="predicted"/>
<name>A0AA38SYX3_9ASTR</name>
<feature type="domain" description="Reverse transcriptase" evidence="2">
    <location>
        <begin position="840"/>
        <end position="1052"/>
    </location>
</feature>
<dbReference type="InterPro" id="IPR000477">
    <property type="entry name" value="RT_dom"/>
</dbReference>
<evidence type="ECO:0000259" key="2">
    <source>
        <dbReference type="Pfam" id="PF00078"/>
    </source>
</evidence>
<dbReference type="EMBL" id="JARYMX010000007">
    <property type="protein sequence ID" value="KAJ9541752.1"/>
    <property type="molecule type" value="Genomic_DNA"/>
</dbReference>
<gene>
    <name evidence="3" type="ORF">OSB04_028258</name>
</gene>
<protein>
    <recommendedName>
        <fullName evidence="2">Reverse transcriptase domain-containing protein</fullName>
    </recommendedName>
</protein>
<reference evidence="3" key="1">
    <citation type="submission" date="2023-03" db="EMBL/GenBank/DDBJ databases">
        <title>Chromosome-scale reference genome and RAD-based genetic map of yellow starthistle (Centaurea solstitialis) reveal putative structural variation and QTLs associated with invader traits.</title>
        <authorList>
            <person name="Reatini B."/>
            <person name="Cang F.A."/>
            <person name="Jiang Q."/>
            <person name="Mckibben M.T.W."/>
            <person name="Barker M.S."/>
            <person name="Rieseberg L.H."/>
            <person name="Dlugosch K.M."/>
        </authorList>
    </citation>
    <scope>NUCLEOTIDE SEQUENCE</scope>
    <source>
        <strain evidence="3">CAN-66</strain>
        <tissue evidence="3">Leaf</tissue>
    </source>
</reference>
<keyword evidence="4" id="KW-1185">Reference proteome</keyword>
<dbReference type="SUPFAM" id="SSF56219">
    <property type="entry name" value="DNase I-like"/>
    <property type="match status" value="1"/>
</dbReference>
<dbReference type="PANTHER" id="PTHR33116">
    <property type="entry name" value="REVERSE TRANSCRIPTASE ZINC-BINDING DOMAIN-CONTAINING PROTEIN-RELATED-RELATED"/>
    <property type="match status" value="1"/>
</dbReference>
<comment type="caution">
    <text evidence="3">The sequence shown here is derived from an EMBL/GenBank/DDBJ whole genome shotgun (WGS) entry which is preliminary data.</text>
</comment>
<dbReference type="InterPro" id="IPR036691">
    <property type="entry name" value="Endo/exonu/phosph_ase_sf"/>
</dbReference>
<feature type="compositionally biased region" description="Polar residues" evidence="1">
    <location>
        <begin position="470"/>
        <end position="483"/>
    </location>
</feature>
<evidence type="ECO:0000313" key="3">
    <source>
        <dbReference type="EMBL" id="KAJ9541752.1"/>
    </source>
</evidence>
<evidence type="ECO:0000256" key="1">
    <source>
        <dbReference type="SAM" id="MobiDB-lite"/>
    </source>
</evidence>
<dbReference type="Proteomes" id="UP001172457">
    <property type="component" value="Chromosome 7"/>
</dbReference>
<feature type="region of interest" description="Disordered" evidence="1">
    <location>
        <begin position="443"/>
        <end position="484"/>
    </location>
</feature>
<accession>A0AA38SYX3</accession>
<dbReference type="Gene3D" id="3.60.10.10">
    <property type="entry name" value="Endonuclease/exonuclease/phosphatase"/>
    <property type="match status" value="1"/>
</dbReference>
<dbReference type="CDD" id="cd01650">
    <property type="entry name" value="RT_nLTR_like"/>
    <property type="match status" value="1"/>
</dbReference>
<dbReference type="PANTHER" id="PTHR33116:SF79">
    <property type="entry name" value="REVERSE TRANSCRIPTASE DOMAIN, ZINC FINGER, CCHC-TYPE-RELATED"/>
    <property type="match status" value="1"/>
</dbReference>